<gene>
    <name evidence="1" type="ORF">VCE7224_04329</name>
</gene>
<protein>
    <submittedName>
        <fullName evidence="1">Uncharacterized protein</fullName>
    </submittedName>
</protein>
<dbReference type="AlphaFoldDB" id="A0A1C3JK43"/>
<evidence type="ECO:0000313" key="2">
    <source>
        <dbReference type="Proteomes" id="UP000092819"/>
    </source>
</evidence>
<dbReference type="EMBL" id="FLQZ01000144">
    <property type="protein sequence ID" value="SBT15530.1"/>
    <property type="molecule type" value="Genomic_DNA"/>
</dbReference>
<keyword evidence="2" id="KW-1185">Reference proteome</keyword>
<dbReference type="RefSeq" id="WP_065677689.1">
    <property type="nucleotide sequence ID" value="NZ_AP025463.1"/>
</dbReference>
<organism evidence="1 2">
    <name type="scientific">Vibrio celticus</name>
    <dbReference type="NCBI Taxonomy" id="446372"/>
    <lineage>
        <taxon>Bacteria</taxon>
        <taxon>Pseudomonadati</taxon>
        <taxon>Pseudomonadota</taxon>
        <taxon>Gammaproteobacteria</taxon>
        <taxon>Vibrionales</taxon>
        <taxon>Vibrionaceae</taxon>
        <taxon>Vibrio</taxon>
    </lineage>
</organism>
<proteinExistence type="predicted"/>
<sequence length="131" mass="14522">MDLVKKKQLISDMNDAYSKLNYIVVDLYTVLEDAKKEQDADKAKKMAQAKQDLITVKGKRTELGSAIDELIASTMRDWLLDAKTITAGIKTSTSKLNQIEKNIEQRNQVADNVIGVLGVVDDLVSLIAKIV</sequence>
<name>A0A1C3JK43_9VIBR</name>
<evidence type="ECO:0000313" key="1">
    <source>
        <dbReference type="EMBL" id="SBT15530.1"/>
    </source>
</evidence>
<dbReference type="Proteomes" id="UP000092819">
    <property type="component" value="Unassembled WGS sequence"/>
</dbReference>
<reference evidence="2" key="1">
    <citation type="submission" date="2016-06" db="EMBL/GenBank/DDBJ databases">
        <authorList>
            <person name="Rodrigo-Torres L."/>
            <person name="Arahal D.R."/>
        </authorList>
    </citation>
    <scope>NUCLEOTIDE SEQUENCE [LARGE SCALE GENOMIC DNA]</scope>
    <source>
        <strain evidence="2">CECT 7224</strain>
    </source>
</reference>
<accession>A0A1C3JK43</accession>